<name>A0A2P8FFP1_9RHOB</name>
<reference evidence="1 2" key="1">
    <citation type="submission" date="2018-03" db="EMBL/GenBank/DDBJ databases">
        <title>Genomic Encyclopedia of Archaeal and Bacterial Type Strains, Phase II (KMG-II): from individual species to whole genera.</title>
        <authorList>
            <person name="Goeker M."/>
        </authorList>
    </citation>
    <scope>NUCLEOTIDE SEQUENCE [LARGE SCALE GENOMIC DNA]</scope>
    <source>
        <strain evidence="1 2">DSM 100673</strain>
    </source>
</reference>
<gene>
    <name evidence="1" type="ORF">CLV88_103179</name>
</gene>
<accession>A0A2P8FFP1</accession>
<dbReference type="AlphaFoldDB" id="A0A2P8FFP1"/>
<dbReference type="EMBL" id="PYGJ01000003">
    <property type="protein sequence ID" value="PSL20532.1"/>
    <property type="molecule type" value="Genomic_DNA"/>
</dbReference>
<evidence type="ECO:0000313" key="2">
    <source>
        <dbReference type="Proteomes" id="UP000240418"/>
    </source>
</evidence>
<sequence>MLIARLDSTPLGVFDGVFTGIRSRQGHGTNLYHVRNVSAKKTRDIRITFDAEKPTGIDVSPPFTSKKYVPPGLVQPVTTDMIDAFGKVARHTDCLERLRIFDGRRVILLENTDSELLGETRTCMMSYSVIDGPGHVPPFNFRNMKVKLVYARQAPTGDQLRSISIRVGLYTLQLQRIR</sequence>
<organism evidence="1 2">
    <name type="scientific">Shimia abyssi</name>
    <dbReference type="NCBI Taxonomy" id="1662395"/>
    <lineage>
        <taxon>Bacteria</taxon>
        <taxon>Pseudomonadati</taxon>
        <taxon>Pseudomonadota</taxon>
        <taxon>Alphaproteobacteria</taxon>
        <taxon>Rhodobacterales</taxon>
        <taxon>Roseobacteraceae</taxon>
    </lineage>
</organism>
<dbReference type="Proteomes" id="UP000240418">
    <property type="component" value="Unassembled WGS sequence"/>
</dbReference>
<dbReference type="RefSeq" id="WP_133169923.1">
    <property type="nucleotide sequence ID" value="NZ_PYGJ01000003.1"/>
</dbReference>
<evidence type="ECO:0000313" key="1">
    <source>
        <dbReference type="EMBL" id="PSL20532.1"/>
    </source>
</evidence>
<keyword evidence="2" id="KW-1185">Reference proteome</keyword>
<dbReference type="OrthoDB" id="7723416at2"/>
<comment type="caution">
    <text evidence="1">The sequence shown here is derived from an EMBL/GenBank/DDBJ whole genome shotgun (WGS) entry which is preliminary data.</text>
</comment>
<protein>
    <submittedName>
        <fullName evidence="1">Uncharacterized protein</fullName>
    </submittedName>
</protein>
<proteinExistence type="predicted"/>